<gene>
    <name evidence="1" type="ORF">GSMUA_242070.1</name>
</gene>
<dbReference type="EMBL" id="HG996474">
    <property type="protein sequence ID" value="CAG1836238.1"/>
    <property type="molecule type" value="Genomic_DNA"/>
</dbReference>
<dbReference type="AlphaFoldDB" id="A0A8D6ZTH4"/>
<name>A0A8D6ZTH4_MUSAM</name>
<sequence>MRSYFTEVGGGRLRVGDEAAGTVGAGVLALDTAGEGEEAEPPRALHVGGHHRAAAVRAAPRRLLRPQHLLLLAAQQHQTHLPPSRLRLRLLPPPATKDPLDLSRL</sequence>
<reference evidence="1" key="1">
    <citation type="submission" date="2021-03" db="EMBL/GenBank/DDBJ databases">
        <authorList>
            <consortium name="Genoscope - CEA"/>
            <person name="William W."/>
        </authorList>
    </citation>
    <scope>NUCLEOTIDE SEQUENCE</scope>
    <source>
        <strain evidence="1">Doubled-haploid Pahang</strain>
    </source>
</reference>
<protein>
    <submittedName>
        <fullName evidence="1">(wild Malaysian banana) hypothetical protein</fullName>
    </submittedName>
</protein>
<proteinExistence type="predicted"/>
<accession>A0A8D6ZTH4</accession>
<organism evidence="1">
    <name type="scientific">Musa acuminata subsp. malaccensis</name>
    <name type="common">Wild banana</name>
    <name type="synonym">Musa malaccensis</name>
    <dbReference type="NCBI Taxonomy" id="214687"/>
    <lineage>
        <taxon>Eukaryota</taxon>
        <taxon>Viridiplantae</taxon>
        <taxon>Streptophyta</taxon>
        <taxon>Embryophyta</taxon>
        <taxon>Tracheophyta</taxon>
        <taxon>Spermatophyta</taxon>
        <taxon>Magnoliopsida</taxon>
        <taxon>Liliopsida</taxon>
        <taxon>Zingiberales</taxon>
        <taxon>Musaceae</taxon>
        <taxon>Musa</taxon>
    </lineage>
</organism>
<evidence type="ECO:0000313" key="1">
    <source>
        <dbReference type="EMBL" id="CAG1836238.1"/>
    </source>
</evidence>